<evidence type="ECO:0000259" key="6">
    <source>
        <dbReference type="Pfam" id="PF13086"/>
    </source>
</evidence>
<dbReference type="InterPro" id="IPR027417">
    <property type="entry name" value="P-loop_NTPase"/>
</dbReference>
<evidence type="ECO:0000256" key="5">
    <source>
        <dbReference type="ARBA" id="ARBA00022840"/>
    </source>
</evidence>
<evidence type="ECO:0000259" key="7">
    <source>
        <dbReference type="Pfam" id="PF13087"/>
    </source>
</evidence>
<keyword evidence="9" id="KW-1185">Reference proteome</keyword>
<dbReference type="EMBL" id="WSRP01000014">
    <property type="protein sequence ID" value="MVX56666.1"/>
    <property type="molecule type" value="Genomic_DNA"/>
</dbReference>
<keyword evidence="4" id="KW-0347">Helicase</keyword>
<evidence type="ECO:0000313" key="8">
    <source>
        <dbReference type="EMBL" id="MVX56666.1"/>
    </source>
</evidence>
<dbReference type="PANTHER" id="PTHR43788:SF8">
    <property type="entry name" value="DNA-BINDING PROTEIN SMUBP-2"/>
    <property type="match status" value="1"/>
</dbReference>
<dbReference type="Pfam" id="PF13087">
    <property type="entry name" value="AAA_12"/>
    <property type="match status" value="1"/>
</dbReference>
<evidence type="ECO:0000256" key="1">
    <source>
        <dbReference type="ARBA" id="ARBA00007913"/>
    </source>
</evidence>
<feature type="domain" description="DNA2/NAM7 helicase-like C-terminal" evidence="7">
    <location>
        <begin position="833"/>
        <end position="1012"/>
    </location>
</feature>
<dbReference type="GO" id="GO:0005524">
    <property type="term" value="F:ATP binding"/>
    <property type="evidence" value="ECO:0007669"/>
    <property type="project" value="UniProtKB-KW"/>
</dbReference>
<feature type="domain" description="DNA2/NAM7 helicase helicase" evidence="6">
    <location>
        <begin position="721"/>
        <end position="780"/>
    </location>
</feature>
<dbReference type="PANTHER" id="PTHR43788">
    <property type="entry name" value="DNA2/NAM7 HELICASE FAMILY MEMBER"/>
    <property type="match status" value="1"/>
</dbReference>
<keyword evidence="5" id="KW-0067">ATP-binding</keyword>
<evidence type="ECO:0000256" key="3">
    <source>
        <dbReference type="ARBA" id="ARBA00022801"/>
    </source>
</evidence>
<protein>
    <submittedName>
        <fullName evidence="8">AAA family ATPase</fullName>
    </submittedName>
</protein>
<dbReference type="GO" id="GO:0016787">
    <property type="term" value="F:hydrolase activity"/>
    <property type="evidence" value="ECO:0007669"/>
    <property type="project" value="UniProtKB-KW"/>
</dbReference>
<dbReference type="SUPFAM" id="SSF52540">
    <property type="entry name" value="P-loop containing nucleoside triphosphate hydrolases"/>
    <property type="match status" value="1"/>
</dbReference>
<dbReference type="Proteomes" id="UP000472580">
    <property type="component" value="Unassembled WGS sequence"/>
</dbReference>
<dbReference type="Pfam" id="PF13086">
    <property type="entry name" value="AAA_11"/>
    <property type="match status" value="1"/>
</dbReference>
<dbReference type="AlphaFoldDB" id="A0A6L6YGC3"/>
<name>A0A6L6YGC3_9BURK</name>
<organism evidence="8 9">
    <name type="scientific">Parasutterella muris</name>
    <dbReference type="NCBI Taxonomy" id="2565572"/>
    <lineage>
        <taxon>Bacteria</taxon>
        <taxon>Pseudomonadati</taxon>
        <taxon>Pseudomonadota</taxon>
        <taxon>Betaproteobacteria</taxon>
        <taxon>Burkholderiales</taxon>
        <taxon>Sutterellaceae</taxon>
        <taxon>Parasutterella</taxon>
    </lineage>
</organism>
<proteinExistence type="inferred from homology"/>
<keyword evidence="2" id="KW-0547">Nucleotide-binding</keyword>
<comment type="similarity">
    <text evidence="1">Belongs to the DNA2/NAM7 helicase family.</text>
</comment>
<dbReference type="Gene3D" id="3.40.50.300">
    <property type="entry name" value="P-loop containing nucleotide triphosphate hydrolases"/>
    <property type="match status" value="2"/>
</dbReference>
<evidence type="ECO:0000256" key="2">
    <source>
        <dbReference type="ARBA" id="ARBA00022741"/>
    </source>
</evidence>
<reference evidence="8 9" key="1">
    <citation type="submission" date="2019-12" db="EMBL/GenBank/DDBJ databases">
        <title>Microbes associate with the intestines of laboratory mice.</title>
        <authorList>
            <person name="Navarre W."/>
            <person name="Wong E."/>
        </authorList>
    </citation>
    <scope>NUCLEOTIDE SEQUENCE [LARGE SCALE GENOMIC DNA]</scope>
    <source>
        <strain evidence="8 9">NM82_D38</strain>
    </source>
</reference>
<dbReference type="GO" id="GO:0043139">
    <property type="term" value="F:5'-3' DNA helicase activity"/>
    <property type="evidence" value="ECO:0007669"/>
    <property type="project" value="TreeGrafter"/>
</dbReference>
<dbReference type="InterPro" id="IPR050534">
    <property type="entry name" value="Coronavir_polyprotein_1ab"/>
</dbReference>
<dbReference type="InterPro" id="IPR041677">
    <property type="entry name" value="DNA2/NAM7_AAA_11"/>
</dbReference>
<comment type="caution">
    <text evidence="8">The sequence shown here is derived from an EMBL/GenBank/DDBJ whole genome shotgun (WGS) entry which is preliminary data.</text>
</comment>
<sequence length="1043" mass="118266">MQTAKIFSPGSCCIGIRIFVQIDKNIRQSRMNTETEKLKKIFSLWRDIECLTPFEIHENDFESLLDPNNSAHSPRSSIFKWDEKNNRGRTAFQHELNKSPVGTDTAEHITVYTICAGVIPTELYVKRVEELLRKLRPDCSEFLKDYSYEQMRSNGRIALGGFRVNHFGKFVPDSIHISYAFAYLIELSRMVKDREKIADPVSQAVSVAISIQSRFWPELDTSISSAEDAQAELPDSKILYQMKCRRMKGAKTRDGKSRRIMQLNDLSPSLPIFDANIVDEIVKFLLKEAELDVPYEIWVAKQFQVSTQPAPMPFMNSPYVVEIERILALLKDNFASPEDILSKITYSILDDSPGPDRKDILTSPKAFADLANPKHFNLGRWPNLIQHYLVPLQQAAVEAICSCDDYSPVVSISGPPGTGKTEIVKELVADVVVRRAFVLSKIKNIGVEELFDDIAEGLALKSEFSEDFSIIVASNNNNAVENITKELPYSYGFERQTFYFPELADELNHTEGAWGLISAALGKGINWQRFYKTLFRRKTLDSNGTKVKKTYLEGYLLEQRDQEGGQVAVEKKWEEQRANFKKLLGETVSLLKQQDSIYKNQRKDLPESVSQKVQQRRSGLLDQIFADGLEDEDAQPISLFDFSTRGVKEINHEKRLYSTKEIDITRTELFLSALELHRLTILIHAKRFVRAIETCSLASMRNVSSVYRAQMLGTITFLVPVISTTFAASVIRFGCCTKKTLPWVVIDEASQASPQSALCLMQRAKRLIVIGDTRQLPPVVSLPLPIIEMLIGKDKYYERWISPYCSLQTLADNTQEYGTWFRNFSGGKEWTGLPLRVQRRSIRPMFRISNALSYSGQMSLPGHLEEKFKKGKFIRSFWLDVSPQSPSDSNCIPEEMEAASQLLDWLDNELGRTAFFNRDSEPKTLMICTPFRAVSGALKASGLTKNRMNFTIEKIGTIHTMQGRQADVVIFILGSRNGKAGYYARSWVCEPPNLLNVAVSRARETLIVIGNYEDWHSFMPMGTVIDALEQDGLGILTELPING</sequence>
<keyword evidence="3" id="KW-0378">Hydrolase</keyword>
<gene>
    <name evidence="8" type="ORF">E5987_05515</name>
</gene>
<evidence type="ECO:0000313" key="9">
    <source>
        <dbReference type="Proteomes" id="UP000472580"/>
    </source>
</evidence>
<evidence type="ECO:0000256" key="4">
    <source>
        <dbReference type="ARBA" id="ARBA00022806"/>
    </source>
</evidence>
<accession>A0A6L6YGC3</accession>
<dbReference type="InterPro" id="IPR041679">
    <property type="entry name" value="DNA2/NAM7-like_C"/>
</dbReference>